<reference evidence="14" key="1">
    <citation type="journal article" date="2021" name="PeerJ">
        <title>Extensive microbial diversity within the chicken gut microbiome revealed by metagenomics and culture.</title>
        <authorList>
            <person name="Gilroy R."/>
            <person name="Ravi A."/>
            <person name="Getino M."/>
            <person name="Pursley I."/>
            <person name="Horton D.L."/>
            <person name="Alikhan N.F."/>
            <person name="Baker D."/>
            <person name="Gharbi K."/>
            <person name="Hall N."/>
            <person name="Watson M."/>
            <person name="Adriaenssens E.M."/>
            <person name="Foster-Nyarko E."/>
            <person name="Jarju S."/>
            <person name="Secka A."/>
            <person name="Antonio M."/>
            <person name="Oren A."/>
            <person name="Chaudhuri R.R."/>
            <person name="La Ragione R."/>
            <person name="Hildebrand F."/>
            <person name="Pallen M.J."/>
        </authorList>
    </citation>
    <scope>NUCLEOTIDE SEQUENCE</scope>
    <source>
        <strain evidence="14">B5_2728</strain>
    </source>
</reference>
<evidence type="ECO:0000256" key="7">
    <source>
        <dbReference type="ARBA" id="ARBA00022777"/>
    </source>
</evidence>
<dbReference type="Proteomes" id="UP000713596">
    <property type="component" value="Unassembled WGS sequence"/>
</dbReference>
<keyword evidence="9" id="KW-0902">Two-component regulatory system</keyword>
<dbReference type="SMART" id="SM00388">
    <property type="entry name" value="HisKA"/>
    <property type="match status" value="1"/>
</dbReference>
<dbReference type="SUPFAM" id="SSF47384">
    <property type="entry name" value="Homodimeric domain of signal transducing histidine kinase"/>
    <property type="match status" value="1"/>
</dbReference>
<evidence type="ECO:0000256" key="8">
    <source>
        <dbReference type="ARBA" id="ARBA00022989"/>
    </source>
</evidence>
<comment type="subcellular location">
    <subcellularLocation>
        <location evidence="2">Membrane</location>
    </subcellularLocation>
</comment>
<dbReference type="InterPro" id="IPR036097">
    <property type="entry name" value="HisK_dim/P_sf"/>
</dbReference>
<evidence type="ECO:0000256" key="5">
    <source>
        <dbReference type="ARBA" id="ARBA00022679"/>
    </source>
</evidence>
<dbReference type="InterPro" id="IPR036890">
    <property type="entry name" value="HATPase_C_sf"/>
</dbReference>
<evidence type="ECO:0000256" key="1">
    <source>
        <dbReference type="ARBA" id="ARBA00000085"/>
    </source>
</evidence>
<dbReference type="EC" id="2.7.13.3" evidence="3"/>
<dbReference type="InterPro" id="IPR004358">
    <property type="entry name" value="Sig_transdc_His_kin-like_C"/>
</dbReference>
<accession>A0A948WRL9</accession>
<comment type="caution">
    <text evidence="14">The sequence shown here is derived from an EMBL/GenBank/DDBJ whole genome shotgun (WGS) entry which is preliminary data.</text>
</comment>
<dbReference type="AlphaFoldDB" id="A0A948WRL9"/>
<dbReference type="PROSITE" id="PS51257">
    <property type="entry name" value="PROKAR_LIPOPROTEIN"/>
    <property type="match status" value="1"/>
</dbReference>
<keyword evidence="5" id="KW-0808">Transferase</keyword>
<reference evidence="14" key="2">
    <citation type="submission" date="2021-04" db="EMBL/GenBank/DDBJ databases">
        <authorList>
            <person name="Gilroy R."/>
        </authorList>
    </citation>
    <scope>NUCLEOTIDE SEQUENCE</scope>
    <source>
        <strain evidence="14">B5_2728</strain>
    </source>
</reference>
<dbReference type="GO" id="GO:0000155">
    <property type="term" value="F:phosphorelay sensor kinase activity"/>
    <property type="evidence" value="ECO:0007669"/>
    <property type="project" value="InterPro"/>
</dbReference>
<dbReference type="InterPro" id="IPR005467">
    <property type="entry name" value="His_kinase_dom"/>
</dbReference>
<evidence type="ECO:0000256" key="10">
    <source>
        <dbReference type="ARBA" id="ARBA00023136"/>
    </source>
</evidence>
<evidence type="ECO:0000256" key="3">
    <source>
        <dbReference type="ARBA" id="ARBA00012438"/>
    </source>
</evidence>
<dbReference type="InterPro" id="IPR050428">
    <property type="entry name" value="TCS_sensor_his_kinase"/>
</dbReference>
<dbReference type="CDD" id="cd00082">
    <property type="entry name" value="HisKA"/>
    <property type="match status" value="1"/>
</dbReference>
<dbReference type="SUPFAM" id="SSF55874">
    <property type="entry name" value="ATPase domain of HSP90 chaperone/DNA topoisomerase II/histidine kinase"/>
    <property type="match status" value="1"/>
</dbReference>
<keyword evidence="12" id="KW-0732">Signal</keyword>
<dbReference type="PANTHER" id="PTHR45436">
    <property type="entry name" value="SENSOR HISTIDINE KINASE YKOH"/>
    <property type="match status" value="1"/>
</dbReference>
<comment type="catalytic activity">
    <reaction evidence="1">
        <text>ATP + protein L-histidine = ADP + protein N-phospho-L-histidine.</text>
        <dbReference type="EC" id="2.7.13.3"/>
    </reaction>
</comment>
<feature type="transmembrane region" description="Helical" evidence="11">
    <location>
        <begin position="172"/>
        <end position="195"/>
    </location>
</feature>
<gene>
    <name evidence="14" type="ORF">H9882_06615</name>
</gene>
<dbReference type="Pfam" id="PF02518">
    <property type="entry name" value="HATPase_c"/>
    <property type="match status" value="1"/>
</dbReference>
<keyword evidence="10 11" id="KW-0472">Membrane</keyword>
<dbReference type="InterPro" id="IPR003594">
    <property type="entry name" value="HATPase_dom"/>
</dbReference>
<dbReference type="GO" id="GO:0005886">
    <property type="term" value="C:plasma membrane"/>
    <property type="evidence" value="ECO:0007669"/>
    <property type="project" value="TreeGrafter"/>
</dbReference>
<evidence type="ECO:0000256" key="9">
    <source>
        <dbReference type="ARBA" id="ARBA00023012"/>
    </source>
</evidence>
<evidence type="ECO:0000256" key="11">
    <source>
        <dbReference type="SAM" id="Phobius"/>
    </source>
</evidence>
<evidence type="ECO:0000256" key="4">
    <source>
        <dbReference type="ARBA" id="ARBA00022553"/>
    </source>
</evidence>
<dbReference type="SMART" id="SM00387">
    <property type="entry name" value="HATPase_c"/>
    <property type="match status" value="1"/>
</dbReference>
<feature type="signal peptide" evidence="12">
    <location>
        <begin position="1"/>
        <end position="22"/>
    </location>
</feature>
<evidence type="ECO:0000256" key="6">
    <source>
        <dbReference type="ARBA" id="ARBA00022692"/>
    </source>
</evidence>
<dbReference type="PRINTS" id="PR00344">
    <property type="entry name" value="BCTRLSENSOR"/>
</dbReference>
<dbReference type="InterPro" id="IPR003661">
    <property type="entry name" value="HisK_dim/P_dom"/>
</dbReference>
<evidence type="ECO:0000259" key="13">
    <source>
        <dbReference type="PROSITE" id="PS50109"/>
    </source>
</evidence>
<proteinExistence type="predicted"/>
<dbReference type="EMBL" id="JAHLFP010000056">
    <property type="protein sequence ID" value="MBU3806544.1"/>
    <property type="molecule type" value="Genomic_DNA"/>
</dbReference>
<feature type="domain" description="Histidine kinase" evidence="13">
    <location>
        <begin position="215"/>
        <end position="428"/>
    </location>
</feature>
<keyword evidence="6 11" id="KW-0812">Transmembrane</keyword>
<evidence type="ECO:0000256" key="2">
    <source>
        <dbReference type="ARBA" id="ARBA00004370"/>
    </source>
</evidence>
<evidence type="ECO:0000313" key="14">
    <source>
        <dbReference type="EMBL" id="MBU3806544.1"/>
    </source>
</evidence>
<feature type="chain" id="PRO_5037742051" description="histidine kinase" evidence="12">
    <location>
        <begin position="23"/>
        <end position="443"/>
    </location>
</feature>
<keyword evidence="7 14" id="KW-0418">Kinase</keyword>
<organism evidence="14 15">
    <name type="scientific">Candidatus Allofournierella pullistercoris</name>
    <dbReference type="NCBI Taxonomy" id="2838597"/>
    <lineage>
        <taxon>Bacteria</taxon>
        <taxon>Bacillati</taxon>
        <taxon>Bacillota</taxon>
        <taxon>Clostridia</taxon>
        <taxon>Eubacteriales</taxon>
        <taxon>Oscillospiraceae</taxon>
        <taxon>Allofournierella</taxon>
    </lineage>
</organism>
<dbReference type="PROSITE" id="PS50109">
    <property type="entry name" value="HIS_KIN"/>
    <property type="match status" value="1"/>
</dbReference>
<dbReference type="PANTHER" id="PTHR45436:SF5">
    <property type="entry name" value="SENSOR HISTIDINE KINASE TRCS"/>
    <property type="match status" value="1"/>
</dbReference>
<keyword evidence="8 11" id="KW-1133">Transmembrane helix</keyword>
<dbReference type="Pfam" id="PF00512">
    <property type="entry name" value="HisKA"/>
    <property type="match status" value="1"/>
</dbReference>
<evidence type="ECO:0000313" key="15">
    <source>
        <dbReference type="Proteomes" id="UP000713596"/>
    </source>
</evidence>
<protein>
    <recommendedName>
        <fullName evidence="3">histidine kinase</fullName>
        <ecNumber evidence="3">2.7.13.3</ecNumber>
    </recommendedName>
</protein>
<sequence>MLRRLRLRITLLAALLTGVVLAAVLSVACRIAGEQYTTGRLDAFDTAVNQLQYRWEQFNQLEDSWLQQLEAENGVLIQLEENGHPLLYSKRRSTADQTLLQAVRDTAEQHYTVNLSSRPLAEPNTQQPNFSLTAPDGQVYRCTLRLNLSANRWTTLLAAQNLTVEQTYLNHLGLLFALVGVGAWLLICLICWFVAGRAVRPVAEAMEQQQQFICAAGHELRTPLTVIRANAGAALQHPGKADKYLHIIDSEGKRMGTLVDELLLLSAGASARHRLQLETVAPDTFLLDFAESIEPLAVQAGRKIQVELPDKEVPLLQCDSYRLRQLLTILVDNALRFAPEHTTIRLQLVQASGRVQFRVIDQGPGVALPHRKRIFDRFYSEPSDGIRPHCGLGLAVARELALLHGGRIWVQDTPGGGATFCVELPSKKRGVASCTGTESGRWQ</sequence>
<evidence type="ECO:0000256" key="12">
    <source>
        <dbReference type="SAM" id="SignalP"/>
    </source>
</evidence>
<dbReference type="Gene3D" id="3.30.565.10">
    <property type="entry name" value="Histidine kinase-like ATPase, C-terminal domain"/>
    <property type="match status" value="1"/>
</dbReference>
<dbReference type="Gene3D" id="1.10.287.130">
    <property type="match status" value="1"/>
</dbReference>
<keyword evidence="4" id="KW-0597">Phosphoprotein</keyword>
<name>A0A948WRL9_9FIRM</name>
<dbReference type="CDD" id="cd00075">
    <property type="entry name" value="HATPase"/>
    <property type="match status" value="1"/>
</dbReference>